<sequence>MTSGQPPLAERDPAPRRPSNLSSLMLDELLNDTLDPGYRAAAAHREAGTERRWWDGPVVWLACVAVGLLLVVAYQQSHQSAPSREAARQELIKRIQRLQDSGASMDAEAKKLAAQVAALRDAQLATGDPGVRQLEVNSGSVAVSGPGMEVQLGEPPAPTAAANGRPGTTPQTQVAVIHDKDIRAVVNQLWAAGAEAVAVNGLRLSSTSFIRFAGESVLVDFQPISPPYSVQAIGNRNGLQVAFADSAIARQLTTMAAVDGISFRFSGRDKLQLPSVTVTQPHYAERGAAGSQPSSSTSRPSHSPSPTSTESPR</sequence>
<dbReference type="InterPro" id="IPR010273">
    <property type="entry name" value="DUF881"/>
</dbReference>
<comment type="caution">
    <text evidence="3">The sequence shown here is derived from an EMBL/GenBank/DDBJ whole genome shotgun (WGS) entry which is preliminary data.</text>
</comment>
<accession>A0ABU2JDL6</accession>
<dbReference type="Proteomes" id="UP001183176">
    <property type="component" value="Unassembled WGS sequence"/>
</dbReference>
<evidence type="ECO:0000256" key="1">
    <source>
        <dbReference type="ARBA" id="ARBA00009108"/>
    </source>
</evidence>
<evidence type="ECO:0000256" key="2">
    <source>
        <dbReference type="SAM" id="MobiDB-lite"/>
    </source>
</evidence>
<dbReference type="RefSeq" id="WP_311423938.1">
    <property type="nucleotide sequence ID" value="NZ_JAVREH010000022.1"/>
</dbReference>
<evidence type="ECO:0000313" key="3">
    <source>
        <dbReference type="EMBL" id="MDT0262794.1"/>
    </source>
</evidence>
<comment type="similarity">
    <text evidence="1">Belongs to the UPF0749 family.</text>
</comment>
<dbReference type="PANTHER" id="PTHR37313:SF1">
    <property type="entry name" value="UPF0749 PROTEIN RV1823"/>
    <property type="match status" value="1"/>
</dbReference>
<evidence type="ECO:0000313" key="4">
    <source>
        <dbReference type="Proteomes" id="UP001183176"/>
    </source>
</evidence>
<feature type="region of interest" description="Disordered" evidence="2">
    <location>
        <begin position="1"/>
        <end position="20"/>
    </location>
</feature>
<reference evidence="4" key="1">
    <citation type="submission" date="2023-07" db="EMBL/GenBank/DDBJ databases">
        <title>30 novel species of actinomycetes from the DSMZ collection.</title>
        <authorList>
            <person name="Nouioui I."/>
        </authorList>
    </citation>
    <scope>NUCLEOTIDE SEQUENCE [LARGE SCALE GENOMIC DNA]</scope>
    <source>
        <strain evidence="4">DSM 44399</strain>
    </source>
</reference>
<name>A0ABU2JDL6_9ACTN</name>
<feature type="compositionally biased region" description="Low complexity" evidence="2">
    <location>
        <begin position="291"/>
        <end position="313"/>
    </location>
</feature>
<dbReference type="PANTHER" id="PTHR37313">
    <property type="entry name" value="UPF0749 PROTEIN RV1825"/>
    <property type="match status" value="1"/>
</dbReference>
<feature type="region of interest" description="Disordered" evidence="2">
    <location>
        <begin position="276"/>
        <end position="313"/>
    </location>
</feature>
<dbReference type="Pfam" id="PF05949">
    <property type="entry name" value="DUF881"/>
    <property type="match status" value="1"/>
</dbReference>
<dbReference type="Gene3D" id="3.30.70.1880">
    <property type="entry name" value="Protein of unknown function DUF881"/>
    <property type="match status" value="1"/>
</dbReference>
<organism evidence="3 4">
    <name type="scientific">Jatrophihabitans lederbergiae</name>
    <dbReference type="NCBI Taxonomy" id="3075547"/>
    <lineage>
        <taxon>Bacteria</taxon>
        <taxon>Bacillati</taxon>
        <taxon>Actinomycetota</taxon>
        <taxon>Actinomycetes</taxon>
        <taxon>Jatrophihabitantales</taxon>
        <taxon>Jatrophihabitantaceae</taxon>
        <taxon>Jatrophihabitans</taxon>
    </lineage>
</organism>
<dbReference type="EMBL" id="JAVREH010000022">
    <property type="protein sequence ID" value="MDT0262794.1"/>
    <property type="molecule type" value="Genomic_DNA"/>
</dbReference>
<proteinExistence type="inferred from homology"/>
<gene>
    <name evidence="3" type="ORF">RM423_15460</name>
</gene>
<protein>
    <submittedName>
        <fullName evidence="3">DUF881 domain-containing protein</fullName>
    </submittedName>
</protein>
<keyword evidence="4" id="KW-1185">Reference proteome</keyword>